<protein>
    <submittedName>
        <fullName evidence="1">Uncharacterized protein</fullName>
    </submittedName>
</protein>
<evidence type="ECO:0000313" key="1">
    <source>
        <dbReference type="EMBL" id="KAJ1356000.1"/>
    </source>
</evidence>
<dbReference type="InterPro" id="IPR027410">
    <property type="entry name" value="TCP-1-like_intermed_sf"/>
</dbReference>
<dbReference type="Proteomes" id="UP001196413">
    <property type="component" value="Unassembled WGS sequence"/>
</dbReference>
<dbReference type="SUPFAM" id="SSF54849">
    <property type="entry name" value="GroEL-intermediate domain like"/>
    <property type="match status" value="1"/>
</dbReference>
<sequence length="88" mass="10090">MNALEWVEKDIRIVTTPDDIAQVAAISAIDDRANGNLISEPMKKGIKKKTRICCFSSSVSFHNRLIKRLLNVTSRPYFLFVKAMRDYE</sequence>
<dbReference type="AlphaFoldDB" id="A0AAD5MDU2"/>
<keyword evidence="2" id="KW-1185">Reference proteome</keyword>
<gene>
    <name evidence="1" type="ORF">KIN20_013606</name>
</gene>
<reference evidence="1" key="1">
    <citation type="submission" date="2021-06" db="EMBL/GenBank/DDBJ databases">
        <title>Parelaphostrongylus tenuis whole genome reference sequence.</title>
        <authorList>
            <person name="Garwood T.J."/>
            <person name="Larsen P.A."/>
            <person name="Fountain-Jones N.M."/>
            <person name="Garbe J.R."/>
            <person name="Macchietto M.G."/>
            <person name="Kania S.A."/>
            <person name="Gerhold R.W."/>
            <person name="Richards J.E."/>
            <person name="Wolf T.M."/>
        </authorList>
    </citation>
    <scope>NUCLEOTIDE SEQUENCE</scope>
    <source>
        <strain evidence="1">MNPRO001-30</strain>
        <tissue evidence="1">Meninges</tissue>
    </source>
</reference>
<accession>A0AAD5MDU2</accession>
<proteinExistence type="predicted"/>
<comment type="caution">
    <text evidence="1">The sequence shown here is derived from an EMBL/GenBank/DDBJ whole genome shotgun (WGS) entry which is preliminary data.</text>
</comment>
<organism evidence="1 2">
    <name type="scientific">Parelaphostrongylus tenuis</name>
    <name type="common">Meningeal worm</name>
    <dbReference type="NCBI Taxonomy" id="148309"/>
    <lineage>
        <taxon>Eukaryota</taxon>
        <taxon>Metazoa</taxon>
        <taxon>Ecdysozoa</taxon>
        <taxon>Nematoda</taxon>
        <taxon>Chromadorea</taxon>
        <taxon>Rhabditida</taxon>
        <taxon>Rhabditina</taxon>
        <taxon>Rhabditomorpha</taxon>
        <taxon>Strongyloidea</taxon>
        <taxon>Metastrongylidae</taxon>
        <taxon>Parelaphostrongylus</taxon>
    </lineage>
</organism>
<evidence type="ECO:0000313" key="2">
    <source>
        <dbReference type="Proteomes" id="UP001196413"/>
    </source>
</evidence>
<dbReference type="Gene3D" id="3.30.260.10">
    <property type="entry name" value="TCP-1-like chaperonin intermediate domain"/>
    <property type="match status" value="1"/>
</dbReference>
<name>A0AAD5MDU2_PARTN</name>
<dbReference type="EMBL" id="JAHQIW010002655">
    <property type="protein sequence ID" value="KAJ1356000.1"/>
    <property type="molecule type" value="Genomic_DNA"/>
</dbReference>